<sequence>MDHRGSLRREAYAKLAALSTREPVDQDGSNIQRLVSAISSKTPPPNGHAYGYLDGVLRSIAPTSRKRMSTRELDILLALCSAAVKLEVPEHAARAVKQLGAYLPEAHTQLFTPCPYLQDIKPSPWAVVTHDLAHALLSMATRFPALKPQVQDNVKSYVSNWSQAAATLATTITSAEDEESNEEEAVEIAAISVSLIGFLDAAANHPSFWSAPERLALINSVRSAISEQYLIALEKAISTIRHTDWDDPIARDWKKSLKYYAARQAPLGAMHLQQSFMRLVQACTAHWVAKDLPSRNVDLLDSYMKGAHLEKFHNEEDVDDDMVEYLVDLVTDQMNVLEEGSDYLQLTSAWQKRLAFLVKAHALEAFVHCMVLDDELAEPAVLLGWCEDALESQPQMSDPTLAKTILQSMATAARYMPDGASNVARTLLRFLVQGTTRPEAITTAAQSLAHILRMVSTDAIITTLYSLGNVLSSQSGAEKQHQTFSPNGMNGHHESLSSVPGGPTGSVISLSMSGDEETSLICGNVARAIVTVATTCNDHKIVALAQTLLAQKISRINLIVDARIIEYTAVLAVHGKENELKSLLRLYSRMHSEAVQQRNNVVFEAVRAAREYLAAHVDTSSPLFRVLAVQLLERILSKGDIVEGEFKHSAEVEQAAQEIAPLLKPLAILASRKPIVDLEGSGEDRTEIEALAREAWFNIAVHGITLQSRIGQQYYHELRLLAMHSAPVVDRDRTELLESDVELNTVLRRGMSSQHVAEQKRNLISVIPDQENHIRHLSYQKVVYLNAVYLVESLRAASGSCAKILTYFADPVLRESDLGAGLSAIAMEVVKSYVQRARPAKDDDYAAPYIARQLVEIFSGCCHRSAKMQEVARATADHIINFAPSALIQKSSIFALLELLSILWSSCLESEIDEYEWKSTYSSARGKVTVDLSDDYVLRRRTLDAMLTAARRWMTGVVAIAPLDVKGLLQTYLSEYDDTGAYGHVSLGRSFALEIGSMIPSMDQRLAAIEQQAKTTNVNVASDFIAQYTTRQEYRFGGIAPNDSQGQFPHSAELHGKLVDGVKTSTDIADEAQQTLAEIEQRTTLHSKIPLQDLKGVLRRAAALLCRSKLPQTAIVHYLVNIPLEVFTKESIKMGISLWLGVIHENARMEPRILTEIAQAWETTIDRGVGVFSPNFHILDPFYVKEEFAPSDRALLLKQAQIAQNTISPHLRLLQFFESHFNAIRLGSPHTQRTLVRMIMRTLKGFQRPRSHPLMREIHFHAVLLGLKILQFSTCLNKNTMWRLKDRILSTALAWFRNPPAWSFGGNRLQVKAEVKVMQDVLSMLVTTKTFGTAGSAGKRDNDSKLNLLEALLYSEIGRLNVWLHPLGAPSSEGSTSANIAPYARTAWAEDPSLAVQLVTRFPSDQLHRDVRFLLCNFPDKALHEPNAIDLLLGETLPQDLSFQLKYLLIWTSVNPCQAVTYFLPGYGNHPFVVQYAVRALDSHSIDVTFFYVPQIVQALRYDALGYVERFIVEAGKFSQLFAHQILWNMQANAYKDDDATIEDDLKPTLDKVTDSLTASFTGADKDFYEREFAFFSEVTGISGKLKPFIKKPKPEKKAKIEEELRKIKVEVGVYLPSNPDGVVVGIDRKSGKPLQSHAKAPYMATFRIKKQRNQGTDDQAQQMALPEQLPKHKRVKSSTTVTTAASEDVNTYEVWQSAIFKVGDDCRQDVLALQLISAFRGIFNSVGLDVYVFPYRVTATDTGCGVIDVLPNSISRDMLGREAVNGLHDYFITKYGGEHSVRYQEARTEFVKSMAAYSVISYLLQFKDRHNGNIMVDDKGHILHIDFGFLFDISPGGVRFERAPFKLTPEMLAVMGGTDPNTSQAYRWFEELTVKAFLCSRQYCGKLLHLVSLMLDSGLPCFKPETMRNLRSRFVLEKSEKDAAEYMVGLIKKSAANFSTKVYDEFQLLTNGIPY</sequence>
<dbReference type="InterPro" id="IPR011009">
    <property type="entry name" value="Kinase-like_dom_sf"/>
</dbReference>
<evidence type="ECO:0000256" key="2">
    <source>
        <dbReference type="ARBA" id="ARBA00012169"/>
    </source>
</evidence>
<comment type="similarity">
    <text evidence="1">Belongs to the PI3/PI4-kinase family. Type III PI4K subfamily.</text>
</comment>
<proteinExistence type="inferred from homology"/>
<reference evidence="8 9" key="1">
    <citation type="submission" date="2023-08" db="EMBL/GenBank/DDBJ databases">
        <title>Black Yeasts Isolated from many extreme environments.</title>
        <authorList>
            <person name="Coleine C."/>
            <person name="Stajich J.E."/>
            <person name="Selbmann L."/>
        </authorList>
    </citation>
    <scope>NUCLEOTIDE SEQUENCE [LARGE SCALE GENOMIC DNA]</scope>
    <source>
        <strain evidence="8 9">CCFEE 5885</strain>
    </source>
</reference>
<dbReference type="SMART" id="SM00145">
    <property type="entry name" value="PI3Ka"/>
    <property type="match status" value="1"/>
</dbReference>
<dbReference type="InterPro" id="IPR018936">
    <property type="entry name" value="PI3/4_kinase_CS"/>
</dbReference>
<feature type="domain" description="PI3K/PI4K catalytic" evidence="6">
    <location>
        <begin position="1670"/>
        <end position="1940"/>
    </location>
</feature>
<dbReference type="PROSITE" id="PS00915">
    <property type="entry name" value="PI3_4_KINASE_1"/>
    <property type="match status" value="1"/>
</dbReference>
<dbReference type="Gene3D" id="1.25.40.70">
    <property type="entry name" value="Phosphatidylinositol 3-kinase, accessory domain (PIK)"/>
    <property type="match status" value="1"/>
</dbReference>
<dbReference type="EMBL" id="JAVRRG010000057">
    <property type="protein sequence ID" value="KAK5092456.1"/>
    <property type="molecule type" value="Genomic_DNA"/>
</dbReference>
<keyword evidence="4" id="KW-0418">Kinase</keyword>
<evidence type="ECO:0000256" key="1">
    <source>
        <dbReference type="ARBA" id="ARBA00006209"/>
    </source>
</evidence>
<dbReference type="InterPro" id="IPR000403">
    <property type="entry name" value="PI3/4_kinase_cat_dom"/>
</dbReference>
<dbReference type="SMART" id="SM00146">
    <property type="entry name" value="PI3Kc"/>
    <property type="match status" value="1"/>
</dbReference>
<keyword evidence="3 8" id="KW-0808">Transferase</keyword>
<dbReference type="Proteomes" id="UP001345013">
    <property type="component" value="Unassembled WGS sequence"/>
</dbReference>
<dbReference type="InterPro" id="IPR036940">
    <property type="entry name" value="PI3/4_kinase_cat_sf"/>
</dbReference>
<dbReference type="PANTHER" id="PTHR10048">
    <property type="entry name" value="PHOSPHATIDYLINOSITOL KINASE"/>
    <property type="match status" value="1"/>
</dbReference>
<dbReference type="GO" id="GO:0004430">
    <property type="term" value="F:1-phosphatidylinositol 4-kinase activity"/>
    <property type="evidence" value="ECO:0007669"/>
    <property type="project" value="UniProtKB-EC"/>
</dbReference>
<dbReference type="PROSITE" id="PS00916">
    <property type="entry name" value="PI3_4_KINASE_2"/>
    <property type="match status" value="1"/>
</dbReference>
<feature type="compositionally biased region" description="Polar residues" evidence="5">
    <location>
        <begin position="477"/>
        <end position="488"/>
    </location>
</feature>
<feature type="region of interest" description="Disordered" evidence="5">
    <location>
        <begin position="477"/>
        <end position="501"/>
    </location>
</feature>
<dbReference type="Pfam" id="PF00613">
    <property type="entry name" value="PI3Ka"/>
    <property type="match status" value="1"/>
</dbReference>
<evidence type="ECO:0000313" key="8">
    <source>
        <dbReference type="EMBL" id="KAK5092456.1"/>
    </source>
</evidence>
<dbReference type="Pfam" id="PF00454">
    <property type="entry name" value="PI3_PI4_kinase"/>
    <property type="match status" value="1"/>
</dbReference>
<dbReference type="SUPFAM" id="SSF48371">
    <property type="entry name" value="ARM repeat"/>
    <property type="match status" value="2"/>
</dbReference>
<dbReference type="SUPFAM" id="SSF56112">
    <property type="entry name" value="Protein kinase-like (PK-like)"/>
    <property type="match status" value="1"/>
</dbReference>
<evidence type="ECO:0000259" key="7">
    <source>
        <dbReference type="PROSITE" id="PS51545"/>
    </source>
</evidence>
<evidence type="ECO:0000313" key="9">
    <source>
        <dbReference type="Proteomes" id="UP001345013"/>
    </source>
</evidence>
<evidence type="ECO:0000256" key="4">
    <source>
        <dbReference type="ARBA" id="ARBA00022777"/>
    </source>
</evidence>
<dbReference type="PROSITE" id="PS51545">
    <property type="entry name" value="PIK_HELICAL"/>
    <property type="match status" value="1"/>
</dbReference>
<comment type="caution">
    <text evidence="8">The sequence shown here is derived from an EMBL/GenBank/DDBJ whole genome shotgun (WGS) entry which is preliminary data.</text>
</comment>
<dbReference type="EC" id="2.7.1.67" evidence="2"/>
<evidence type="ECO:0000259" key="6">
    <source>
        <dbReference type="PROSITE" id="PS50290"/>
    </source>
</evidence>
<dbReference type="Gene3D" id="3.30.1010.10">
    <property type="entry name" value="Phosphatidylinositol 3-kinase Catalytic Subunit, Chain A, domain 4"/>
    <property type="match status" value="1"/>
</dbReference>
<gene>
    <name evidence="8" type="primary">STT4</name>
    <name evidence="8" type="ORF">LTR24_005159</name>
</gene>
<dbReference type="Pfam" id="PF19274">
    <property type="entry name" value="PI4K_N"/>
    <property type="match status" value="1"/>
</dbReference>
<evidence type="ECO:0000256" key="5">
    <source>
        <dbReference type="SAM" id="MobiDB-lite"/>
    </source>
</evidence>
<dbReference type="Gene3D" id="1.10.1070.11">
    <property type="entry name" value="Phosphatidylinositol 3-/4-kinase, catalytic domain"/>
    <property type="match status" value="1"/>
</dbReference>
<dbReference type="InterPro" id="IPR001263">
    <property type="entry name" value="PI3K_accessory_dom"/>
</dbReference>
<organism evidence="8 9">
    <name type="scientific">Lithohypha guttulata</name>
    <dbReference type="NCBI Taxonomy" id="1690604"/>
    <lineage>
        <taxon>Eukaryota</taxon>
        <taxon>Fungi</taxon>
        <taxon>Dikarya</taxon>
        <taxon>Ascomycota</taxon>
        <taxon>Pezizomycotina</taxon>
        <taxon>Eurotiomycetes</taxon>
        <taxon>Chaetothyriomycetidae</taxon>
        <taxon>Chaetothyriales</taxon>
        <taxon>Trichomeriaceae</taxon>
        <taxon>Lithohypha</taxon>
    </lineage>
</organism>
<dbReference type="InterPro" id="IPR015433">
    <property type="entry name" value="PI3/4_kinase"/>
</dbReference>
<dbReference type="InterPro" id="IPR016024">
    <property type="entry name" value="ARM-type_fold"/>
</dbReference>
<dbReference type="PROSITE" id="PS50290">
    <property type="entry name" value="PI3_4_KINASE_3"/>
    <property type="match status" value="1"/>
</dbReference>
<keyword evidence="9" id="KW-1185">Reference proteome</keyword>
<dbReference type="PANTHER" id="PTHR10048:SF15">
    <property type="entry name" value="PHOSPHATIDYLINOSITOL 4-KINASE ALPHA"/>
    <property type="match status" value="1"/>
</dbReference>
<dbReference type="InterPro" id="IPR045495">
    <property type="entry name" value="PI4K_N"/>
</dbReference>
<accession>A0ABR0KAR0</accession>
<name>A0ABR0KAR0_9EURO</name>
<dbReference type="CDD" id="cd05167">
    <property type="entry name" value="PI4Kc_III_alpha"/>
    <property type="match status" value="1"/>
</dbReference>
<dbReference type="InterPro" id="IPR042236">
    <property type="entry name" value="PI3K_accessory_sf"/>
</dbReference>
<feature type="domain" description="PIK helical" evidence="7">
    <location>
        <begin position="1381"/>
        <end position="1556"/>
    </location>
</feature>
<protein>
    <recommendedName>
        <fullName evidence="2">1-phosphatidylinositol 4-kinase</fullName>
        <ecNumber evidence="2">2.7.1.67</ecNumber>
    </recommendedName>
</protein>
<evidence type="ECO:0000256" key="3">
    <source>
        <dbReference type="ARBA" id="ARBA00022679"/>
    </source>
</evidence>